<organism evidence="2 3">
    <name type="scientific">Araneus ventricosus</name>
    <name type="common">Orbweaver spider</name>
    <name type="synonym">Epeira ventricosa</name>
    <dbReference type="NCBI Taxonomy" id="182803"/>
    <lineage>
        <taxon>Eukaryota</taxon>
        <taxon>Metazoa</taxon>
        <taxon>Ecdysozoa</taxon>
        <taxon>Arthropoda</taxon>
        <taxon>Chelicerata</taxon>
        <taxon>Arachnida</taxon>
        <taxon>Araneae</taxon>
        <taxon>Araneomorphae</taxon>
        <taxon>Entelegynae</taxon>
        <taxon>Araneoidea</taxon>
        <taxon>Araneidae</taxon>
        <taxon>Araneus</taxon>
    </lineage>
</organism>
<feature type="compositionally biased region" description="Basic and acidic residues" evidence="1">
    <location>
        <begin position="84"/>
        <end position="102"/>
    </location>
</feature>
<feature type="region of interest" description="Disordered" evidence="1">
    <location>
        <begin position="81"/>
        <end position="116"/>
    </location>
</feature>
<dbReference type="Proteomes" id="UP000499080">
    <property type="component" value="Unassembled WGS sequence"/>
</dbReference>
<protein>
    <submittedName>
        <fullName evidence="2">Uncharacterized protein</fullName>
    </submittedName>
</protein>
<sequence>MTREFGYVRRHILRTTAIPGSHLLQTAARQRFELKDQISAVSARPDIHTGPNSIPSHAIWPSHPALTIAGRLYGASLRAPGECQRGHSDKTALTDRSVDKLPGRSYRIHHASNDQR</sequence>
<accession>A0A4Y2CAR9</accession>
<dbReference type="EMBL" id="BGPR01000161">
    <property type="protein sequence ID" value="GBM00888.1"/>
    <property type="molecule type" value="Genomic_DNA"/>
</dbReference>
<proteinExistence type="predicted"/>
<evidence type="ECO:0000313" key="3">
    <source>
        <dbReference type="Proteomes" id="UP000499080"/>
    </source>
</evidence>
<gene>
    <name evidence="2" type="ORF">AVEN_257391_1</name>
</gene>
<evidence type="ECO:0000256" key="1">
    <source>
        <dbReference type="SAM" id="MobiDB-lite"/>
    </source>
</evidence>
<comment type="caution">
    <text evidence="2">The sequence shown here is derived from an EMBL/GenBank/DDBJ whole genome shotgun (WGS) entry which is preliminary data.</text>
</comment>
<name>A0A4Y2CAR9_ARAVE</name>
<dbReference type="AlphaFoldDB" id="A0A4Y2CAR9"/>
<keyword evidence="3" id="KW-1185">Reference proteome</keyword>
<evidence type="ECO:0000313" key="2">
    <source>
        <dbReference type="EMBL" id="GBM00888.1"/>
    </source>
</evidence>
<reference evidence="2 3" key="1">
    <citation type="journal article" date="2019" name="Sci. Rep.">
        <title>Orb-weaving spider Araneus ventricosus genome elucidates the spidroin gene catalogue.</title>
        <authorList>
            <person name="Kono N."/>
            <person name="Nakamura H."/>
            <person name="Ohtoshi R."/>
            <person name="Moran D.A.P."/>
            <person name="Shinohara A."/>
            <person name="Yoshida Y."/>
            <person name="Fujiwara M."/>
            <person name="Mori M."/>
            <person name="Tomita M."/>
            <person name="Arakawa K."/>
        </authorList>
    </citation>
    <scope>NUCLEOTIDE SEQUENCE [LARGE SCALE GENOMIC DNA]</scope>
</reference>